<evidence type="ECO:0000256" key="5">
    <source>
        <dbReference type="ARBA" id="ARBA00023137"/>
    </source>
</evidence>
<feature type="compositionally biased region" description="Low complexity" evidence="6">
    <location>
        <begin position="37"/>
        <end position="57"/>
    </location>
</feature>
<feature type="compositionally biased region" description="Basic and acidic residues" evidence="6">
    <location>
        <begin position="18"/>
        <end position="34"/>
    </location>
</feature>
<accession>A0ABN1LJP2</accession>
<keyword evidence="2" id="KW-0547">Nucleotide-binding</keyword>
<evidence type="ECO:0000256" key="2">
    <source>
        <dbReference type="ARBA" id="ARBA00022741"/>
    </source>
</evidence>
<dbReference type="Gene3D" id="3.40.50.300">
    <property type="entry name" value="P-loop containing nucleotide triphosphate hydrolases"/>
    <property type="match status" value="1"/>
</dbReference>
<dbReference type="Pfam" id="PF13614">
    <property type="entry name" value="AAA_31"/>
    <property type="match status" value="1"/>
</dbReference>
<dbReference type="InterPro" id="IPR005702">
    <property type="entry name" value="Wzc-like_C"/>
</dbReference>
<proteinExistence type="predicted"/>
<keyword evidence="5" id="KW-0829">Tyrosine-protein kinase</keyword>
<keyword evidence="1" id="KW-0808">Transferase</keyword>
<dbReference type="NCBIfam" id="TIGR03018">
    <property type="entry name" value="pepcterm_TyrKin"/>
    <property type="match status" value="1"/>
</dbReference>
<protein>
    <submittedName>
        <fullName evidence="8">XrtA-associated tyrosine autokinase</fullName>
    </submittedName>
</protein>
<organism evidence="8 9">
    <name type="scientific">Aliiglaciecola litoralis</name>
    <dbReference type="NCBI Taxonomy" id="582857"/>
    <lineage>
        <taxon>Bacteria</taxon>
        <taxon>Pseudomonadati</taxon>
        <taxon>Pseudomonadota</taxon>
        <taxon>Gammaproteobacteria</taxon>
        <taxon>Alteromonadales</taxon>
        <taxon>Alteromonadaceae</taxon>
        <taxon>Aliiglaciecola</taxon>
    </lineage>
</organism>
<dbReference type="CDD" id="cd05387">
    <property type="entry name" value="BY-kinase"/>
    <property type="match status" value="1"/>
</dbReference>
<name>A0ABN1LJP2_9ALTE</name>
<feature type="region of interest" description="Disordered" evidence="6">
    <location>
        <begin position="1"/>
        <end position="88"/>
    </location>
</feature>
<dbReference type="SUPFAM" id="SSF52540">
    <property type="entry name" value="P-loop containing nucleoside triphosphate hydrolases"/>
    <property type="match status" value="1"/>
</dbReference>
<dbReference type="InterPro" id="IPR050445">
    <property type="entry name" value="Bact_polysacc_biosynth/exp"/>
</dbReference>
<dbReference type="PANTHER" id="PTHR32309">
    <property type="entry name" value="TYROSINE-PROTEIN KINASE"/>
    <property type="match status" value="1"/>
</dbReference>
<keyword evidence="9" id="KW-1185">Reference proteome</keyword>
<feature type="domain" description="AAA" evidence="7">
    <location>
        <begin position="177"/>
        <end position="323"/>
    </location>
</feature>
<dbReference type="EMBL" id="BAAAFD010000005">
    <property type="protein sequence ID" value="GAA0856907.1"/>
    <property type="molecule type" value="Genomic_DNA"/>
</dbReference>
<comment type="caution">
    <text evidence="8">The sequence shown here is derived from an EMBL/GenBank/DDBJ whole genome shotgun (WGS) entry which is preliminary data.</text>
</comment>
<evidence type="ECO:0000256" key="6">
    <source>
        <dbReference type="SAM" id="MobiDB-lite"/>
    </source>
</evidence>
<evidence type="ECO:0000256" key="4">
    <source>
        <dbReference type="ARBA" id="ARBA00022840"/>
    </source>
</evidence>
<evidence type="ECO:0000256" key="1">
    <source>
        <dbReference type="ARBA" id="ARBA00022679"/>
    </source>
</evidence>
<dbReference type="InterPro" id="IPR025669">
    <property type="entry name" value="AAA_dom"/>
</dbReference>
<gene>
    <name evidence="8" type="ORF">GCM10009114_20610</name>
</gene>
<evidence type="ECO:0000259" key="7">
    <source>
        <dbReference type="Pfam" id="PF13614"/>
    </source>
</evidence>
<sequence length="357" mass="38416">MSTIEKALQKNKAMQSKPDAEKKTSLEAAQEKANELAAQQQAATDAMTASAEVEAAAQSKQPATDAPLTASVRAEETPEVPTQENPLPVENAVPPVMGQPMPPTSSAAISSANSKKKFISLSNVQKEGFVSNIGRHTINEEYRAIKRKVLSNAFGPLAKTLNNANIVMVSSPNPNEGKTFTAINLALSIALEQDKTVLLVDADVLRPSVMKTLDQPFESGLMEYLLGEIDDLSEVIHHTNLETLKIIPAGKSHHLSTELLASEKMLESVSEFAHRYPDRVVIIDSPPLLGINETAILANLAGQAVVVVQEGKTSLNRLSQAVDHLNPDMAKGFVINKAKASSKDSPGYYGYYYGSDE</sequence>
<evidence type="ECO:0000256" key="3">
    <source>
        <dbReference type="ARBA" id="ARBA00022777"/>
    </source>
</evidence>
<evidence type="ECO:0000313" key="9">
    <source>
        <dbReference type="Proteomes" id="UP001500359"/>
    </source>
</evidence>
<dbReference type="InterPro" id="IPR027417">
    <property type="entry name" value="P-loop_NTPase"/>
</dbReference>
<evidence type="ECO:0000313" key="8">
    <source>
        <dbReference type="EMBL" id="GAA0856907.1"/>
    </source>
</evidence>
<dbReference type="PANTHER" id="PTHR32309:SF31">
    <property type="entry name" value="CAPSULAR EXOPOLYSACCHARIDE FAMILY"/>
    <property type="match status" value="1"/>
</dbReference>
<reference evidence="8 9" key="1">
    <citation type="journal article" date="2019" name="Int. J. Syst. Evol. Microbiol.">
        <title>The Global Catalogue of Microorganisms (GCM) 10K type strain sequencing project: providing services to taxonomists for standard genome sequencing and annotation.</title>
        <authorList>
            <consortium name="The Broad Institute Genomics Platform"/>
            <consortium name="The Broad Institute Genome Sequencing Center for Infectious Disease"/>
            <person name="Wu L."/>
            <person name="Ma J."/>
        </authorList>
    </citation>
    <scope>NUCLEOTIDE SEQUENCE [LARGE SCALE GENOMIC DNA]</scope>
    <source>
        <strain evidence="8 9">JCM 15896</strain>
    </source>
</reference>
<dbReference type="Proteomes" id="UP001500359">
    <property type="component" value="Unassembled WGS sequence"/>
</dbReference>
<keyword evidence="3" id="KW-0418">Kinase</keyword>
<dbReference type="RefSeq" id="WP_343859571.1">
    <property type="nucleotide sequence ID" value="NZ_BAAAFD010000005.1"/>
</dbReference>
<keyword evidence="4" id="KW-0067">ATP-binding</keyword>